<evidence type="ECO:0000313" key="5">
    <source>
        <dbReference type="Proteomes" id="UP001153620"/>
    </source>
</evidence>
<dbReference type="InterPro" id="IPR031761">
    <property type="entry name" value="FOG_N"/>
</dbReference>
<evidence type="ECO:0000259" key="3">
    <source>
        <dbReference type="Pfam" id="PF15888"/>
    </source>
</evidence>
<feature type="region of interest" description="Disordered" evidence="1">
    <location>
        <begin position="211"/>
        <end position="230"/>
    </location>
</feature>
<dbReference type="EMBL" id="OU895879">
    <property type="protein sequence ID" value="CAG9808867.1"/>
    <property type="molecule type" value="Genomic_DNA"/>
</dbReference>
<feature type="compositionally biased region" description="Polar residues" evidence="1">
    <location>
        <begin position="435"/>
        <end position="449"/>
    </location>
</feature>
<protein>
    <recommendedName>
        <fullName evidence="3">Folded gastrulation N-terminal domain-containing protein</fullName>
    </recommendedName>
</protein>
<feature type="compositionally biased region" description="Basic and acidic residues" evidence="1">
    <location>
        <begin position="216"/>
        <end position="230"/>
    </location>
</feature>
<feature type="signal peptide" evidence="2">
    <location>
        <begin position="1"/>
        <end position="20"/>
    </location>
</feature>
<keyword evidence="5" id="KW-1185">Reference proteome</keyword>
<proteinExistence type="predicted"/>
<dbReference type="AlphaFoldDB" id="A0A9N9WTR6"/>
<reference evidence="4" key="2">
    <citation type="submission" date="2022-10" db="EMBL/GenBank/DDBJ databases">
        <authorList>
            <consortium name="ENA_rothamsted_submissions"/>
            <consortium name="culmorum"/>
            <person name="King R."/>
        </authorList>
    </citation>
    <scope>NUCLEOTIDE SEQUENCE</scope>
</reference>
<dbReference type="Pfam" id="PF15888">
    <property type="entry name" value="FOG_N"/>
    <property type="match status" value="1"/>
</dbReference>
<accession>A0A9N9WTR6</accession>
<dbReference type="Proteomes" id="UP001153620">
    <property type="component" value="Chromosome 3"/>
</dbReference>
<name>A0A9N9WTR6_9DIPT</name>
<gene>
    <name evidence="4" type="ORF">CHIRRI_LOCUS11703</name>
</gene>
<feature type="chain" id="PRO_5040268037" description="Folded gastrulation N-terminal domain-containing protein" evidence="2">
    <location>
        <begin position="21"/>
        <end position="617"/>
    </location>
</feature>
<sequence length="617" mass="70327">MRLMRILIVLILCVKSLYRALPVQSKALENIDDQLFWQAAWFSEDRKPASPFTSDSKKITAKSIFITPNFINQPAPYCPDGYRVDNGKCIKIINIHQTSEEMLATRLSSLITTDDTTNFDYDYDSFEDEPNNEQNQEDIKLPLVPILHESNEDETDSNSNINAKNVTVKEYGTEVTTDNPFMSSSTFHDFRTENKTDSVEIIITTLSSDDDVSDTTYEHDNPTIKPSVDEFHENSNDDDVNENFSSTFSNTTTSPQQIDPTTTTTTTEAAIALEYENITEKMSSNENETSVMQDLSNEDNQNVEPSFLLLPLAVETLERENSTKNNNNFTIIDSNSTINIKNSSYDVDDDDDEILSNSTVLDFNENSQTEESIIESSDTINFDDTSFLVNDSLIMIDNASSILNSSSDYDDYITTIDPFMKEDQTTLQTSDDSDNVSIKTSTTDENTSITDEDKTSAFKYETTSYYSLDDRQNSNGNDETNKFVYHHHVPTAATTATTIETSTQSVKGNKLKFPDEEINNRVRFPDDYNNNNDEIVTTSSRIQSRLIPSSSTSATSRFSWPRDNNHRLTTNIFQYWNQQPLLEDYQRARENSKSFRADDFFPYTRKVQIVTPQRYNY</sequence>
<evidence type="ECO:0000256" key="2">
    <source>
        <dbReference type="SAM" id="SignalP"/>
    </source>
</evidence>
<evidence type="ECO:0000313" key="4">
    <source>
        <dbReference type="EMBL" id="CAG9808867.1"/>
    </source>
</evidence>
<reference evidence="4" key="1">
    <citation type="submission" date="2022-01" db="EMBL/GenBank/DDBJ databases">
        <authorList>
            <person name="King R."/>
        </authorList>
    </citation>
    <scope>NUCLEOTIDE SEQUENCE</scope>
</reference>
<evidence type="ECO:0000256" key="1">
    <source>
        <dbReference type="SAM" id="MobiDB-lite"/>
    </source>
</evidence>
<keyword evidence="2" id="KW-0732">Signal</keyword>
<feature type="region of interest" description="Disordered" evidence="1">
    <location>
        <begin position="425"/>
        <end position="450"/>
    </location>
</feature>
<organism evidence="4 5">
    <name type="scientific">Chironomus riparius</name>
    <dbReference type="NCBI Taxonomy" id="315576"/>
    <lineage>
        <taxon>Eukaryota</taxon>
        <taxon>Metazoa</taxon>
        <taxon>Ecdysozoa</taxon>
        <taxon>Arthropoda</taxon>
        <taxon>Hexapoda</taxon>
        <taxon>Insecta</taxon>
        <taxon>Pterygota</taxon>
        <taxon>Neoptera</taxon>
        <taxon>Endopterygota</taxon>
        <taxon>Diptera</taxon>
        <taxon>Nematocera</taxon>
        <taxon>Chironomoidea</taxon>
        <taxon>Chironomidae</taxon>
        <taxon>Chironominae</taxon>
        <taxon>Chironomus</taxon>
    </lineage>
</organism>
<dbReference type="OrthoDB" id="8197748at2759"/>
<feature type="domain" description="Folded gastrulation N-terminal" evidence="3">
    <location>
        <begin position="59"/>
        <end position="145"/>
    </location>
</feature>